<accession>A0A8J7RI13</accession>
<dbReference type="PANTHER" id="PTHR43798:SF5">
    <property type="entry name" value="MONOACYLGLYCEROL LIPASE ABHD6"/>
    <property type="match status" value="1"/>
</dbReference>
<dbReference type="EMBL" id="JAGIYY010000001">
    <property type="protein sequence ID" value="MBP0437586.1"/>
    <property type="molecule type" value="Genomic_DNA"/>
</dbReference>
<dbReference type="Proteomes" id="UP000666240">
    <property type="component" value="Unassembled WGS sequence"/>
</dbReference>
<dbReference type="InterPro" id="IPR000073">
    <property type="entry name" value="AB_hydrolase_1"/>
</dbReference>
<dbReference type="PANTHER" id="PTHR43798">
    <property type="entry name" value="MONOACYLGLYCEROL LIPASE"/>
    <property type="match status" value="1"/>
</dbReference>
<dbReference type="GO" id="GO:0046464">
    <property type="term" value="P:acylglycerol catabolic process"/>
    <property type="evidence" value="ECO:0007669"/>
    <property type="project" value="TreeGrafter"/>
</dbReference>
<dbReference type="InterPro" id="IPR029058">
    <property type="entry name" value="AB_hydrolase_fold"/>
</dbReference>
<comment type="caution">
    <text evidence="2">The sequence shown here is derived from an EMBL/GenBank/DDBJ whole genome shotgun (WGS) entry which is preliminary data.</text>
</comment>
<gene>
    <name evidence="2" type="ORF">J5Y06_02820</name>
</gene>
<dbReference type="Pfam" id="PF12697">
    <property type="entry name" value="Abhydrolase_6"/>
    <property type="match status" value="1"/>
</dbReference>
<dbReference type="RefSeq" id="WP_209333582.1">
    <property type="nucleotide sequence ID" value="NZ_JAGIYY010000001.1"/>
</dbReference>
<evidence type="ECO:0000259" key="1">
    <source>
        <dbReference type="Pfam" id="PF12697"/>
    </source>
</evidence>
<dbReference type="GO" id="GO:0047372">
    <property type="term" value="F:monoacylglycerol lipase activity"/>
    <property type="evidence" value="ECO:0007669"/>
    <property type="project" value="TreeGrafter"/>
</dbReference>
<dbReference type="InterPro" id="IPR050266">
    <property type="entry name" value="AB_hydrolase_sf"/>
</dbReference>
<reference evidence="2" key="1">
    <citation type="submission" date="2021-03" db="EMBL/GenBank/DDBJ databases">
        <title>Genome sequencing and assembly of Tianweitania sediminis.</title>
        <authorList>
            <person name="Chhetri G."/>
        </authorList>
    </citation>
    <scope>NUCLEOTIDE SEQUENCE</scope>
    <source>
        <strain evidence="2">Z8</strain>
    </source>
</reference>
<keyword evidence="2" id="KW-0378">Hydrolase</keyword>
<dbReference type="Gene3D" id="3.40.50.1820">
    <property type="entry name" value="alpha/beta hydrolase"/>
    <property type="match status" value="1"/>
</dbReference>
<organism evidence="2 3">
    <name type="scientific">Tianweitania sediminis</name>
    <dbReference type="NCBI Taxonomy" id="1502156"/>
    <lineage>
        <taxon>Bacteria</taxon>
        <taxon>Pseudomonadati</taxon>
        <taxon>Pseudomonadota</taxon>
        <taxon>Alphaproteobacteria</taxon>
        <taxon>Hyphomicrobiales</taxon>
        <taxon>Phyllobacteriaceae</taxon>
        <taxon>Tianweitania</taxon>
    </lineage>
</organism>
<evidence type="ECO:0000313" key="2">
    <source>
        <dbReference type="EMBL" id="MBP0437586.1"/>
    </source>
</evidence>
<protein>
    <submittedName>
        <fullName evidence="2">Alpha/beta hydrolase</fullName>
    </submittedName>
</protein>
<name>A0A8J7RI13_9HYPH</name>
<keyword evidence="3" id="KW-1185">Reference proteome</keyword>
<feature type="domain" description="AB hydrolase-1" evidence="1">
    <location>
        <begin position="66"/>
        <end position="314"/>
    </location>
</feature>
<dbReference type="GO" id="GO:0016020">
    <property type="term" value="C:membrane"/>
    <property type="evidence" value="ECO:0007669"/>
    <property type="project" value="TreeGrafter"/>
</dbReference>
<evidence type="ECO:0000313" key="3">
    <source>
        <dbReference type="Proteomes" id="UP000666240"/>
    </source>
</evidence>
<sequence length="319" mass="34578">MNAVVSPRPRPADTHSPLLSYGGQKPPAPAWFAQALANEPEALFLDIDGSSIEVLRWGTATAKAPLLLLHGNGASADWWRFIAPFLSQDRQVVACSWPGMGHSDWRGHYAIDDFVQLADAVAEQAGLLQAKVPPVLVGHSYGGMVTCLSAARAVVPWSAAVIIDSLLVDFHSRQGWDVLGDPARAASQTWPKANIFGSLEEALTRFRFLPPQPSVSDYVTDFIARSALKRVGDAWTWRTDPKLRFLGIQDGRLDEALPRIKCPLTLIRGELSALVSAKGMETMAAVAPAETRFIAVPEAYHHVPVDQPLALVAALRAVL</sequence>
<dbReference type="AlphaFoldDB" id="A0A8J7RI13"/>
<proteinExistence type="predicted"/>
<dbReference type="SUPFAM" id="SSF53474">
    <property type="entry name" value="alpha/beta-Hydrolases"/>
    <property type="match status" value="1"/>
</dbReference>